<dbReference type="EMBL" id="FQ790352">
    <property type="protein sequence ID" value="CCD54982.1"/>
    <property type="molecule type" value="Genomic_DNA"/>
</dbReference>
<dbReference type="HOGENOM" id="CLU_3013979_0_0_1"/>
<protein>
    <submittedName>
        <fullName evidence="1">Uncharacterized protein</fullName>
    </submittedName>
</protein>
<gene>
    <name evidence="1" type="ORF">BofuT4_uP162710.1</name>
</gene>
<organism evidence="1 2">
    <name type="scientific">Botryotinia fuckeliana (strain T4)</name>
    <name type="common">Noble rot fungus</name>
    <name type="synonym">Botrytis cinerea</name>
    <dbReference type="NCBI Taxonomy" id="999810"/>
    <lineage>
        <taxon>Eukaryota</taxon>
        <taxon>Fungi</taxon>
        <taxon>Dikarya</taxon>
        <taxon>Ascomycota</taxon>
        <taxon>Pezizomycotina</taxon>
        <taxon>Leotiomycetes</taxon>
        <taxon>Helotiales</taxon>
        <taxon>Sclerotiniaceae</taxon>
        <taxon>Botrytis</taxon>
    </lineage>
</organism>
<name>G2YT78_BOTF4</name>
<dbReference type="Proteomes" id="UP000008177">
    <property type="component" value="Unplaced contigs"/>
</dbReference>
<dbReference type="AlphaFoldDB" id="G2YT78"/>
<accession>G2YT78</accession>
<proteinExistence type="predicted"/>
<evidence type="ECO:0000313" key="1">
    <source>
        <dbReference type="EMBL" id="CCD54982.1"/>
    </source>
</evidence>
<sequence length="56" mass="6609">MSKLAGTSQSIRTPSPHEITRDYIRLQRLQRLPQITGDYQRLPEIELAIVIYHKLY</sequence>
<dbReference type="InParanoid" id="G2YT78"/>
<evidence type="ECO:0000313" key="2">
    <source>
        <dbReference type="Proteomes" id="UP000008177"/>
    </source>
</evidence>
<reference evidence="2" key="1">
    <citation type="journal article" date="2011" name="PLoS Genet.">
        <title>Genomic analysis of the necrotrophic fungal pathogens Sclerotinia sclerotiorum and Botrytis cinerea.</title>
        <authorList>
            <person name="Amselem J."/>
            <person name="Cuomo C.A."/>
            <person name="van Kan J.A."/>
            <person name="Viaud M."/>
            <person name="Benito E.P."/>
            <person name="Couloux A."/>
            <person name="Coutinho P.M."/>
            <person name="de Vries R.P."/>
            <person name="Dyer P.S."/>
            <person name="Fillinger S."/>
            <person name="Fournier E."/>
            <person name="Gout L."/>
            <person name="Hahn M."/>
            <person name="Kohn L."/>
            <person name="Lapalu N."/>
            <person name="Plummer K.M."/>
            <person name="Pradier J.M."/>
            <person name="Quevillon E."/>
            <person name="Sharon A."/>
            <person name="Simon A."/>
            <person name="ten Have A."/>
            <person name="Tudzynski B."/>
            <person name="Tudzynski P."/>
            <person name="Wincker P."/>
            <person name="Andrew M."/>
            <person name="Anthouard V."/>
            <person name="Beever R.E."/>
            <person name="Beffa R."/>
            <person name="Benoit I."/>
            <person name="Bouzid O."/>
            <person name="Brault B."/>
            <person name="Chen Z."/>
            <person name="Choquer M."/>
            <person name="Collemare J."/>
            <person name="Cotton P."/>
            <person name="Danchin E.G."/>
            <person name="Da Silva C."/>
            <person name="Gautier A."/>
            <person name="Giraud C."/>
            <person name="Giraud T."/>
            <person name="Gonzalez C."/>
            <person name="Grossetete S."/>
            <person name="Guldener U."/>
            <person name="Henrissat B."/>
            <person name="Howlett B.J."/>
            <person name="Kodira C."/>
            <person name="Kretschmer M."/>
            <person name="Lappartient A."/>
            <person name="Leroch M."/>
            <person name="Levis C."/>
            <person name="Mauceli E."/>
            <person name="Neuveglise C."/>
            <person name="Oeser B."/>
            <person name="Pearson M."/>
            <person name="Poulain J."/>
            <person name="Poussereau N."/>
            <person name="Quesneville H."/>
            <person name="Rascle C."/>
            <person name="Schumacher J."/>
            <person name="Segurens B."/>
            <person name="Sexton A."/>
            <person name="Silva E."/>
            <person name="Sirven C."/>
            <person name="Soanes D.M."/>
            <person name="Talbot N.J."/>
            <person name="Templeton M."/>
            <person name="Yandava C."/>
            <person name="Yarden O."/>
            <person name="Zeng Q."/>
            <person name="Rollins J.A."/>
            <person name="Lebrun M.H."/>
            <person name="Dickman M."/>
        </authorList>
    </citation>
    <scope>NUCLEOTIDE SEQUENCE [LARGE SCALE GENOMIC DNA]</scope>
    <source>
        <strain evidence="2">T4</strain>
    </source>
</reference>